<dbReference type="InterPro" id="IPR044730">
    <property type="entry name" value="RNase_H-like_dom_plant"/>
</dbReference>
<dbReference type="GO" id="GO:0004523">
    <property type="term" value="F:RNA-DNA hybrid ribonuclease activity"/>
    <property type="evidence" value="ECO:0007669"/>
    <property type="project" value="InterPro"/>
</dbReference>
<name>A0A8T2DJE7_ARASU</name>
<evidence type="ECO:0000259" key="1">
    <source>
        <dbReference type="Pfam" id="PF13456"/>
    </source>
</evidence>
<dbReference type="AlphaFoldDB" id="A0A8T2DJE7"/>
<dbReference type="CDD" id="cd06222">
    <property type="entry name" value="RNase_H_like"/>
    <property type="match status" value="1"/>
</dbReference>
<evidence type="ECO:0000313" key="3">
    <source>
        <dbReference type="EMBL" id="KAG7611052.1"/>
    </source>
</evidence>
<sequence>MHWVSWEKMCKTRKEGGLGFRDIGEFNQALLAKQAWRLLTKPDSLLTRVYKARYFKQKDFMNAVVGSRPSFAWRSIIHGRDLLEKGIMKNIGNGQSTSVWNDKWIFDKAPRRPFNKQSLFDLELMVSNLITHQGSWDHALLSELFFPPDVVRIMSYPPNIGLEHSYIWAYNRNGCYTVKSGNWLISHLQQQPPPPTHEQVTRCLKKKIWDLKTLPKIKMFLWRALSGVLVVSTCLQAHGMHTNLMCSLCQTNIESISHVLFCCWPAREVWENANIYMPPHGFTDSITDNIGFMLKLMSNVGVPLPLRMAIPWILWGIWKHRNETLYAGGRCGGAWLVRDAQGDVLFHAREMFLPASNRIAAELRGILWVLQSLRDLHLDNIEVWSDCGAAIEAIIDSSNWPRYSTYLDKIHRIISSFSRVIFMASSSKANLIAREIALSVTRDGRTRSYLSRGGPVWLSSRIEEEKRR</sequence>
<proteinExistence type="predicted"/>
<dbReference type="EMBL" id="JAEFBJ010000005">
    <property type="protein sequence ID" value="KAG7611052.1"/>
    <property type="molecule type" value="Genomic_DNA"/>
</dbReference>
<dbReference type="GO" id="GO:0003676">
    <property type="term" value="F:nucleic acid binding"/>
    <property type="evidence" value="ECO:0007669"/>
    <property type="project" value="InterPro"/>
</dbReference>
<gene>
    <name evidence="3" type="ORF">ISN44_As05g031680</name>
    <name evidence="4" type="ORF">ISN44_As05g031720</name>
</gene>
<dbReference type="InterPro" id="IPR002156">
    <property type="entry name" value="RNaseH_domain"/>
</dbReference>
<dbReference type="InterPro" id="IPR026960">
    <property type="entry name" value="RVT-Znf"/>
</dbReference>
<organism evidence="4 5">
    <name type="scientific">Arabidopsis suecica</name>
    <name type="common">Swedish thale-cress</name>
    <name type="synonym">Cardaminopsis suecica</name>
    <dbReference type="NCBI Taxonomy" id="45249"/>
    <lineage>
        <taxon>Eukaryota</taxon>
        <taxon>Viridiplantae</taxon>
        <taxon>Streptophyta</taxon>
        <taxon>Embryophyta</taxon>
        <taxon>Tracheophyta</taxon>
        <taxon>Spermatophyta</taxon>
        <taxon>Magnoliopsida</taxon>
        <taxon>eudicotyledons</taxon>
        <taxon>Gunneridae</taxon>
        <taxon>Pentapetalae</taxon>
        <taxon>rosids</taxon>
        <taxon>malvids</taxon>
        <taxon>Brassicales</taxon>
        <taxon>Brassicaceae</taxon>
        <taxon>Camelineae</taxon>
        <taxon>Arabidopsis</taxon>
    </lineage>
</organism>
<dbReference type="Pfam" id="PF13456">
    <property type="entry name" value="RVT_3"/>
    <property type="match status" value="1"/>
</dbReference>
<protein>
    <submittedName>
        <fullName evidence="4">Ribonuclease H domain</fullName>
    </submittedName>
</protein>
<dbReference type="PANTHER" id="PTHR33116">
    <property type="entry name" value="REVERSE TRANSCRIPTASE ZINC-BINDING DOMAIN-CONTAINING PROTEIN-RELATED-RELATED"/>
    <property type="match status" value="1"/>
</dbReference>
<reference evidence="4 5" key="1">
    <citation type="submission" date="2020-12" db="EMBL/GenBank/DDBJ databases">
        <title>Concerted genomic and epigenomic changes stabilize Arabidopsis allopolyploids.</title>
        <authorList>
            <person name="Chen Z."/>
        </authorList>
    </citation>
    <scope>NUCLEOTIDE SEQUENCE [LARGE SCALE GENOMIC DNA]</scope>
    <source>
        <strain evidence="4">As9502</strain>
        <tissue evidence="4">Leaf</tissue>
    </source>
</reference>
<dbReference type="OrthoDB" id="1022447at2759"/>
<feature type="domain" description="Reverse transcriptase zinc-binding" evidence="2">
    <location>
        <begin position="202"/>
        <end position="270"/>
    </location>
</feature>
<evidence type="ECO:0000313" key="4">
    <source>
        <dbReference type="EMBL" id="KAG7611056.1"/>
    </source>
</evidence>
<comment type="caution">
    <text evidence="4">The sequence shown here is derived from an EMBL/GenBank/DDBJ whole genome shotgun (WGS) entry which is preliminary data.</text>
</comment>
<evidence type="ECO:0000313" key="5">
    <source>
        <dbReference type="Proteomes" id="UP000694251"/>
    </source>
</evidence>
<keyword evidence="5" id="KW-1185">Reference proteome</keyword>
<dbReference type="Pfam" id="PF13966">
    <property type="entry name" value="zf-RVT"/>
    <property type="match status" value="1"/>
</dbReference>
<dbReference type="PANTHER" id="PTHR33116:SF86">
    <property type="entry name" value="REVERSE TRANSCRIPTASE DOMAIN-CONTAINING PROTEIN"/>
    <property type="match status" value="1"/>
</dbReference>
<accession>A0A8T2DJE7</accession>
<evidence type="ECO:0000259" key="2">
    <source>
        <dbReference type="Pfam" id="PF13966"/>
    </source>
</evidence>
<feature type="domain" description="RNase H type-1" evidence="1">
    <location>
        <begin position="330"/>
        <end position="437"/>
    </location>
</feature>
<dbReference type="EMBL" id="JAEFBJ010000005">
    <property type="protein sequence ID" value="KAG7611056.1"/>
    <property type="molecule type" value="Genomic_DNA"/>
</dbReference>
<dbReference type="Proteomes" id="UP000694251">
    <property type="component" value="Chromosome 5"/>
</dbReference>